<dbReference type="SMART" id="SM00271">
    <property type="entry name" value="DnaJ"/>
    <property type="match status" value="1"/>
</dbReference>
<protein>
    <submittedName>
        <fullName evidence="3">DnaJ-domain-containing protein</fullName>
    </submittedName>
</protein>
<dbReference type="GO" id="GO:0005737">
    <property type="term" value="C:cytoplasm"/>
    <property type="evidence" value="ECO:0007669"/>
    <property type="project" value="TreeGrafter"/>
</dbReference>
<dbReference type="InterPro" id="IPR056453">
    <property type="entry name" value="HTH_DNAJC9"/>
</dbReference>
<proteinExistence type="predicted"/>
<dbReference type="Pfam" id="PF00226">
    <property type="entry name" value="DnaJ"/>
    <property type="match status" value="1"/>
</dbReference>
<dbReference type="GO" id="GO:0031072">
    <property type="term" value="F:heat shock protein binding"/>
    <property type="evidence" value="ECO:0007669"/>
    <property type="project" value="TreeGrafter"/>
</dbReference>
<dbReference type="PANTHER" id="PTHR44144">
    <property type="entry name" value="DNAJ HOMOLOG SUBFAMILY C MEMBER 9"/>
    <property type="match status" value="1"/>
</dbReference>
<dbReference type="PROSITE" id="PS00636">
    <property type="entry name" value="DNAJ_1"/>
    <property type="match status" value="1"/>
</dbReference>
<evidence type="ECO:0000256" key="1">
    <source>
        <dbReference type="SAM" id="MobiDB-lite"/>
    </source>
</evidence>
<dbReference type="Proteomes" id="UP000813824">
    <property type="component" value="Unassembled WGS sequence"/>
</dbReference>
<feature type="compositionally biased region" description="Basic residues" evidence="1">
    <location>
        <begin position="285"/>
        <end position="294"/>
    </location>
</feature>
<gene>
    <name evidence="3" type="ORF">BXZ70DRAFT_1003966</name>
</gene>
<dbReference type="PANTHER" id="PTHR44144:SF1">
    <property type="entry name" value="DNAJ HOMOLOG SUBFAMILY C MEMBER 9"/>
    <property type="match status" value="1"/>
</dbReference>
<feature type="compositionally biased region" description="Basic residues" evidence="1">
    <location>
        <begin position="345"/>
        <end position="357"/>
    </location>
</feature>
<evidence type="ECO:0000259" key="2">
    <source>
        <dbReference type="PROSITE" id="PS50076"/>
    </source>
</evidence>
<dbReference type="InterPro" id="IPR052594">
    <property type="entry name" value="J_domain-containing_protein"/>
</dbReference>
<feature type="region of interest" description="Disordered" evidence="1">
    <location>
        <begin position="225"/>
        <end position="252"/>
    </location>
</feature>
<dbReference type="PROSITE" id="PS50076">
    <property type="entry name" value="DNAJ_2"/>
    <property type="match status" value="1"/>
</dbReference>
<organism evidence="3 4">
    <name type="scientific">Cristinia sonorae</name>
    <dbReference type="NCBI Taxonomy" id="1940300"/>
    <lineage>
        <taxon>Eukaryota</taxon>
        <taxon>Fungi</taxon>
        <taxon>Dikarya</taxon>
        <taxon>Basidiomycota</taxon>
        <taxon>Agaricomycotina</taxon>
        <taxon>Agaricomycetes</taxon>
        <taxon>Agaricomycetidae</taxon>
        <taxon>Agaricales</taxon>
        <taxon>Pleurotineae</taxon>
        <taxon>Stephanosporaceae</taxon>
        <taxon>Cristinia</taxon>
    </lineage>
</organism>
<dbReference type="Gene3D" id="1.10.287.110">
    <property type="entry name" value="DnaJ domain"/>
    <property type="match status" value="1"/>
</dbReference>
<feature type="compositionally biased region" description="Basic residues" evidence="1">
    <location>
        <begin position="232"/>
        <end position="242"/>
    </location>
</feature>
<feature type="domain" description="J" evidence="2">
    <location>
        <begin position="21"/>
        <end position="91"/>
    </location>
</feature>
<dbReference type="Pfam" id="PF23302">
    <property type="entry name" value="HTH_DNAJC9"/>
    <property type="match status" value="1"/>
</dbReference>
<dbReference type="InterPro" id="IPR001623">
    <property type="entry name" value="DnaJ_domain"/>
</dbReference>
<dbReference type="AlphaFoldDB" id="A0A8K0XU98"/>
<sequence>MDDRPDPITQFFPDVEPEDVNLYAVLSLTSGATPDEIKKAYRKLALIHHPDKHATASESARADASLKFQQVGFAFSVLSDEKKRERYDKTGRTDEGAEFGPDGEGGWEAYFEDLFDQVTRDKLDELKKDYQGSAEEVEDLKKAYVEEEGFIDGIMQHIPHSTFDDEARFIIVISDLIKRGDLPKLKTWEKSIKDEKAKLVRKKQAEKEAGEAEELARELGVWDEFYGSGKAGPRKAKSKGKAKAQEPEEEDVSALQALILKRKQGREDILDGIMAKYADADKPGKGKAKGKKRTKGGDEDEDGEELAPPPKKRSKKEPGMPDISEEEFKALQDKMFKPTSPQNKKSTRSKAGKGSRR</sequence>
<reference evidence="3" key="1">
    <citation type="journal article" date="2021" name="New Phytol.">
        <title>Evolutionary innovations through gain and loss of genes in the ectomycorrhizal Boletales.</title>
        <authorList>
            <person name="Wu G."/>
            <person name="Miyauchi S."/>
            <person name="Morin E."/>
            <person name="Kuo A."/>
            <person name="Drula E."/>
            <person name="Varga T."/>
            <person name="Kohler A."/>
            <person name="Feng B."/>
            <person name="Cao Y."/>
            <person name="Lipzen A."/>
            <person name="Daum C."/>
            <person name="Hundley H."/>
            <person name="Pangilinan J."/>
            <person name="Johnson J."/>
            <person name="Barry K."/>
            <person name="LaButti K."/>
            <person name="Ng V."/>
            <person name="Ahrendt S."/>
            <person name="Min B."/>
            <person name="Choi I.G."/>
            <person name="Park H."/>
            <person name="Plett J.M."/>
            <person name="Magnuson J."/>
            <person name="Spatafora J.W."/>
            <person name="Nagy L.G."/>
            <person name="Henrissat B."/>
            <person name="Grigoriev I.V."/>
            <person name="Yang Z.L."/>
            <person name="Xu J."/>
            <person name="Martin F.M."/>
        </authorList>
    </citation>
    <scope>NUCLEOTIDE SEQUENCE</scope>
    <source>
        <strain evidence="3">KKN 215</strain>
    </source>
</reference>
<comment type="caution">
    <text evidence="3">The sequence shown here is derived from an EMBL/GenBank/DDBJ whole genome shotgun (WGS) entry which is preliminary data.</text>
</comment>
<dbReference type="GO" id="GO:0005634">
    <property type="term" value="C:nucleus"/>
    <property type="evidence" value="ECO:0007669"/>
    <property type="project" value="TreeGrafter"/>
</dbReference>
<dbReference type="EMBL" id="JAEVFJ010000002">
    <property type="protein sequence ID" value="KAH8107084.1"/>
    <property type="molecule type" value="Genomic_DNA"/>
</dbReference>
<keyword evidence="4" id="KW-1185">Reference proteome</keyword>
<feature type="compositionally biased region" description="Basic and acidic residues" evidence="1">
    <location>
        <begin position="326"/>
        <end position="336"/>
    </location>
</feature>
<dbReference type="SUPFAM" id="SSF46565">
    <property type="entry name" value="Chaperone J-domain"/>
    <property type="match status" value="1"/>
</dbReference>
<feature type="region of interest" description="Disordered" evidence="1">
    <location>
        <begin position="276"/>
        <end position="357"/>
    </location>
</feature>
<dbReference type="InterPro" id="IPR036869">
    <property type="entry name" value="J_dom_sf"/>
</dbReference>
<dbReference type="PRINTS" id="PR00625">
    <property type="entry name" value="JDOMAIN"/>
</dbReference>
<dbReference type="CDD" id="cd06257">
    <property type="entry name" value="DnaJ"/>
    <property type="match status" value="1"/>
</dbReference>
<dbReference type="OrthoDB" id="110024at2759"/>
<evidence type="ECO:0000313" key="4">
    <source>
        <dbReference type="Proteomes" id="UP000813824"/>
    </source>
</evidence>
<evidence type="ECO:0000313" key="3">
    <source>
        <dbReference type="EMBL" id="KAH8107084.1"/>
    </source>
</evidence>
<accession>A0A8K0XU98</accession>
<name>A0A8K0XU98_9AGAR</name>
<dbReference type="InterPro" id="IPR018253">
    <property type="entry name" value="DnaJ_domain_CS"/>
</dbReference>